<reference evidence="2" key="1">
    <citation type="submission" date="2019-09" db="EMBL/GenBank/DDBJ databases">
        <title>Mumia zhuanghuii sp. nov. isolated from the intestinal contents of plateau pika (Ochotona curzoniae) in the Qinghai-Tibet plateau of China.</title>
        <authorList>
            <person name="Tian Z."/>
        </authorList>
    </citation>
    <scope>NUCLEOTIDE SEQUENCE [LARGE SCALE GENOMIC DNA]</scope>
    <source>
        <strain evidence="2">L-033</strain>
    </source>
</reference>
<evidence type="ECO:0000313" key="1">
    <source>
        <dbReference type="EMBL" id="KAA9135372.1"/>
    </source>
</evidence>
<sequence length="483" mass="53255">MASFGPVRRLRNAVSRYRELSDRVGTTSQQVGLLTEKMNDLGLLLERTESLGRELAELSARVEAVGEDSTLSRRAAQIAARHTGLRRYPVRAVFLIHNPAAWDSYGELVQLMRDSPDFEPVVVSIPHFFAGPGIASGETAVHDFLTAADVPHLRLRSDDASVAPAMVDALDPDLIFRQGQWDADVDTAFSPAALGGVRLCLIPYETMNPTHNVPWGDPPVNSAVDMTLHRQAWMVFVANDLALAVAREESLLQGLQFRALGHPKADALRRTEPHWPMESVHGERRRRILWSAHHSILSGWNDFGTFPDVCEDMLAWAAQEPEIDFVFTHHPLLLGTLHRPESALSFTGYEAWRERWDALPNTASTTDAAYAPLLKATDVLATDGPSMMTEAQVTGTPVVFLERAEHIAFNPIGERLIRGVHAVPDVAHARVEASALLAGPDPLAPVQEQNVRELFGAPGAAERILDAIRVQIEIETGERRRPS</sequence>
<dbReference type="AlphaFoldDB" id="A0A5N0TK55"/>
<accession>A0A5N0TK55</accession>
<evidence type="ECO:0008006" key="3">
    <source>
        <dbReference type="Google" id="ProtNLM"/>
    </source>
</evidence>
<gene>
    <name evidence="1" type="ORF">F6B40_02275</name>
</gene>
<keyword evidence="2" id="KW-1185">Reference proteome</keyword>
<dbReference type="RefSeq" id="WP_150891912.1">
    <property type="nucleotide sequence ID" value="NZ_VYUY01000005.1"/>
</dbReference>
<dbReference type="SUPFAM" id="SSF53756">
    <property type="entry name" value="UDP-Glycosyltransferase/glycogen phosphorylase"/>
    <property type="match status" value="1"/>
</dbReference>
<organism evidence="1 2">
    <name type="scientific">Microbacterium caowuchunii</name>
    <dbReference type="NCBI Taxonomy" id="2614638"/>
    <lineage>
        <taxon>Bacteria</taxon>
        <taxon>Bacillati</taxon>
        <taxon>Actinomycetota</taxon>
        <taxon>Actinomycetes</taxon>
        <taxon>Micrococcales</taxon>
        <taxon>Microbacteriaceae</taxon>
        <taxon>Microbacterium</taxon>
    </lineage>
</organism>
<evidence type="ECO:0000313" key="2">
    <source>
        <dbReference type="Proteomes" id="UP000326838"/>
    </source>
</evidence>
<comment type="caution">
    <text evidence="1">The sequence shown here is derived from an EMBL/GenBank/DDBJ whole genome shotgun (WGS) entry which is preliminary data.</text>
</comment>
<proteinExistence type="predicted"/>
<dbReference type="EMBL" id="VYUY01000005">
    <property type="protein sequence ID" value="KAA9135372.1"/>
    <property type="molecule type" value="Genomic_DNA"/>
</dbReference>
<dbReference type="Proteomes" id="UP000326838">
    <property type="component" value="Unassembled WGS sequence"/>
</dbReference>
<name>A0A5N0TK55_9MICO</name>
<protein>
    <recommendedName>
        <fullName evidence="3">CDP-Glycerol:Poly(Glycerophosphate) glycerophosphotransferase</fullName>
    </recommendedName>
</protein>